<protein>
    <recommendedName>
        <fullName evidence="4">DUF805 domain-containing protein</fullName>
    </recommendedName>
</protein>
<evidence type="ECO:0008006" key="4">
    <source>
        <dbReference type="Google" id="ProtNLM"/>
    </source>
</evidence>
<dbReference type="PANTHER" id="PTHR34980">
    <property type="entry name" value="INNER MEMBRANE PROTEIN-RELATED-RELATED"/>
    <property type="match status" value="1"/>
</dbReference>
<evidence type="ECO:0000313" key="3">
    <source>
        <dbReference type="Proteomes" id="UP000199373"/>
    </source>
</evidence>
<keyword evidence="3" id="KW-1185">Reference proteome</keyword>
<dbReference type="GO" id="GO:0005886">
    <property type="term" value="C:plasma membrane"/>
    <property type="evidence" value="ECO:0007669"/>
    <property type="project" value="TreeGrafter"/>
</dbReference>
<accession>A0A1I0NSF5</accession>
<feature type="transmembrane region" description="Helical" evidence="1">
    <location>
        <begin position="35"/>
        <end position="50"/>
    </location>
</feature>
<keyword evidence="1" id="KW-0812">Transmembrane</keyword>
<keyword evidence="1" id="KW-1133">Transmembrane helix</keyword>
<sequence length="177" mass="19567">MANYKILPQLGFGEAVRLASSRLSVFKGRSRRSEFWWWLLVVLACNFILSTFVTDLLVGCLLSIVVMFAALSVTVRRLHDTGRSGAWVYISYALGAAGQIVTGTSSVMNDYIEIAMSGNVDKLMAFFEDNAGSFFLIVLLGIAWLLSCLVVFFMVLIDGKPEPNKYGDSPKYVLVES</sequence>
<organism evidence="2 3">
    <name type="scientific">Prevotella aff. ruminicola Tc2-24</name>
    <dbReference type="NCBI Taxonomy" id="81582"/>
    <lineage>
        <taxon>Bacteria</taxon>
        <taxon>Pseudomonadati</taxon>
        <taxon>Bacteroidota</taxon>
        <taxon>Bacteroidia</taxon>
        <taxon>Bacteroidales</taxon>
        <taxon>Prevotellaceae</taxon>
        <taxon>Prevotella</taxon>
    </lineage>
</organism>
<proteinExistence type="predicted"/>
<name>A0A1I0NSF5_9BACT</name>
<evidence type="ECO:0000313" key="2">
    <source>
        <dbReference type="EMBL" id="SEW04466.1"/>
    </source>
</evidence>
<dbReference type="Proteomes" id="UP000199373">
    <property type="component" value="Unassembled WGS sequence"/>
</dbReference>
<dbReference type="EMBL" id="FOIQ01000003">
    <property type="protein sequence ID" value="SEW04466.1"/>
    <property type="molecule type" value="Genomic_DNA"/>
</dbReference>
<dbReference type="PANTHER" id="PTHR34980:SF1">
    <property type="entry name" value="INNER MEMBRANE PROTEIN"/>
    <property type="match status" value="1"/>
</dbReference>
<gene>
    <name evidence="2" type="ORF">SAMN04487850_1307</name>
</gene>
<feature type="transmembrane region" description="Helical" evidence="1">
    <location>
        <begin position="132"/>
        <end position="157"/>
    </location>
</feature>
<dbReference type="AlphaFoldDB" id="A0A1I0NSF5"/>
<keyword evidence="1" id="KW-0472">Membrane</keyword>
<dbReference type="InterPro" id="IPR008523">
    <property type="entry name" value="DUF805"/>
</dbReference>
<evidence type="ECO:0000256" key="1">
    <source>
        <dbReference type="SAM" id="Phobius"/>
    </source>
</evidence>
<feature type="transmembrane region" description="Helical" evidence="1">
    <location>
        <begin position="56"/>
        <end position="75"/>
    </location>
</feature>
<feature type="transmembrane region" description="Helical" evidence="1">
    <location>
        <begin position="87"/>
        <end position="112"/>
    </location>
</feature>
<reference evidence="2 3" key="1">
    <citation type="submission" date="2016-10" db="EMBL/GenBank/DDBJ databases">
        <authorList>
            <person name="de Groot N.N."/>
        </authorList>
    </citation>
    <scope>NUCLEOTIDE SEQUENCE [LARGE SCALE GENOMIC DNA]</scope>
    <source>
        <strain evidence="2 3">TC2-24</strain>
    </source>
</reference>
<dbReference type="Pfam" id="PF05656">
    <property type="entry name" value="DUF805"/>
    <property type="match status" value="1"/>
</dbReference>
<dbReference type="RefSeq" id="WP_091915486.1">
    <property type="nucleotide sequence ID" value="NZ_FOIQ01000003.1"/>
</dbReference>